<dbReference type="Pfam" id="PF01261">
    <property type="entry name" value="AP_endonuc_2"/>
    <property type="match status" value="1"/>
</dbReference>
<dbReference type="InterPro" id="IPR036237">
    <property type="entry name" value="Xyl_isomerase-like_sf"/>
</dbReference>
<evidence type="ECO:0000259" key="1">
    <source>
        <dbReference type="Pfam" id="PF01261"/>
    </source>
</evidence>
<organism evidence="2 3">
    <name type="scientific">Bythopirellula polymerisocia</name>
    <dbReference type="NCBI Taxonomy" id="2528003"/>
    <lineage>
        <taxon>Bacteria</taxon>
        <taxon>Pseudomonadati</taxon>
        <taxon>Planctomycetota</taxon>
        <taxon>Planctomycetia</taxon>
        <taxon>Pirellulales</taxon>
        <taxon>Lacipirellulaceae</taxon>
        <taxon>Bythopirellula</taxon>
    </lineage>
</organism>
<feature type="domain" description="Xylose isomerase-like TIM barrel" evidence="1">
    <location>
        <begin position="57"/>
        <end position="228"/>
    </location>
</feature>
<dbReference type="InterPro" id="IPR013022">
    <property type="entry name" value="Xyl_isomerase-like_TIM-brl"/>
</dbReference>
<dbReference type="PANTHER" id="PTHR12110:SF21">
    <property type="entry name" value="XYLOSE ISOMERASE-LIKE TIM BARREL DOMAIN-CONTAINING PROTEIN"/>
    <property type="match status" value="1"/>
</dbReference>
<reference evidence="2 3" key="1">
    <citation type="submission" date="2019-02" db="EMBL/GenBank/DDBJ databases">
        <title>Deep-cultivation of Planctomycetes and their phenomic and genomic characterization uncovers novel biology.</title>
        <authorList>
            <person name="Wiegand S."/>
            <person name="Jogler M."/>
            <person name="Boedeker C."/>
            <person name="Pinto D."/>
            <person name="Vollmers J."/>
            <person name="Rivas-Marin E."/>
            <person name="Kohn T."/>
            <person name="Peeters S.H."/>
            <person name="Heuer A."/>
            <person name="Rast P."/>
            <person name="Oberbeckmann S."/>
            <person name="Bunk B."/>
            <person name="Jeske O."/>
            <person name="Meyerdierks A."/>
            <person name="Storesund J.E."/>
            <person name="Kallscheuer N."/>
            <person name="Luecker S."/>
            <person name="Lage O.M."/>
            <person name="Pohl T."/>
            <person name="Merkel B.J."/>
            <person name="Hornburger P."/>
            <person name="Mueller R.-W."/>
            <person name="Bruemmer F."/>
            <person name="Labrenz M."/>
            <person name="Spormann A.M."/>
            <person name="Op Den Camp H."/>
            <person name="Overmann J."/>
            <person name="Amann R."/>
            <person name="Jetten M.S.M."/>
            <person name="Mascher T."/>
            <person name="Medema M.H."/>
            <person name="Devos D.P."/>
            <person name="Kaster A.-K."/>
            <person name="Ovreas L."/>
            <person name="Rohde M."/>
            <person name="Galperin M.Y."/>
            <person name="Jogler C."/>
        </authorList>
    </citation>
    <scope>NUCLEOTIDE SEQUENCE [LARGE SCALE GENOMIC DNA]</scope>
    <source>
        <strain evidence="2 3">Pla144</strain>
    </source>
</reference>
<accession>A0A5C6CV49</accession>
<dbReference type="GO" id="GO:0016853">
    <property type="term" value="F:isomerase activity"/>
    <property type="evidence" value="ECO:0007669"/>
    <property type="project" value="UniProtKB-KW"/>
</dbReference>
<proteinExistence type="predicted"/>
<dbReference type="SUPFAM" id="SSF51658">
    <property type="entry name" value="Xylose isomerase-like"/>
    <property type="match status" value="1"/>
</dbReference>
<keyword evidence="2" id="KW-0413">Isomerase</keyword>
<name>A0A5C6CV49_9BACT</name>
<dbReference type="PANTHER" id="PTHR12110">
    <property type="entry name" value="HYDROXYPYRUVATE ISOMERASE"/>
    <property type="match status" value="1"/>
</dbReference>
<evidence type="ECO:0000313" key="2">
    <source>
        <dbReference type="EMBL" id="TWU28328.1"/>
    </source>
</evidence>
<comment type="caution">
    <text evidence="2">The sequence shown here is derived from an EMBL/GenBank/DDBJ whole genome shotgun (WGS) entry which is preliminary data.</text>
</comment>
<dbReference type="InterPro" id="IPR050312">
    <property type="entry name" value="IolE/XylAMocC-like"/>
</dbReference>
<sequence length="360" mass="39813">MTIPLVVTMTSSSHIYPKLHNAAWPGLVGKGGDGEPPIELETLLDLTASAKVDGIRFDGIDLFVFDPHVDIDSSEEQIQALAEKVAARGLVVGTLVAPVWPPTGGGSAMGEQAERDQFLQQVEKTCRIAADLRSLGVRPYGCIRIDSASSPSLWTEDPDNNQRQIADTFRRACDIAEKHGERLAAEGEICWGGMHSWRRMVELLEMVDRPQTLGFQADMAHTLLYLLGHNAPEDALLETDHDWQNIELFYAKYQELTDALRPWTIDFHVAQNDATVFGSGSHDKTGRHCLPDDPSGKLDIPKAAGYWLRDRTGKLTKACQHICWDGCMFPNEIMLNPATWNNVLASMISVRDAHGWSVDG</sequence>
<evidence type="ECO:0000313" key="3">
    <source>
        <dbReference type="Proteomes" id="UP000318437"/>
    </source>
</evidence>
<gene>
    <name evidence="2" type="ORF">Pla144_16160</name>
</gene>
<dbReference type="EMBL" id="SJPS01000002">
    <property type="protein sequence ID" value="TWU28328.1"/>
    <property type="molecule type" value="Genomic_DNA"/>
</dbReference>
<keyword evidence="3" id="KW-1185">Reference proteome</keyword>
<dbReference type="Proteomes" id="UP000318437">
    <property type="component" value="Unassembled WGS sequence"/>
</dbReference>
<protein>
    <submittedName>
        <fullName evidence="2">Xylose isomerase-like TIM barrel</fullName>
    </submittedName>
</protein>
<dbReference type="Gene3D" id="3.20.20.150">
    <property type="entry name" value="Divalent-metal-dependent TIM barrel enzymes"/>
    <property type="match status" value="1"/>
</dbReference>
<dbReference type="AlphaFoldDB" id="A0A5C6CV49"/>